<dbReference type="EMBL" id="DSOV01000010">
    <property type="protein sequence ID" value="HEN41386.1"/>
    <property type="molecule type" value="Genomic_DNA"/>
</dbReference>
<accession>A0A831TXD9</accession>
<name>A0A831TXD9_GEOME</name>
<proteinExistence type="predicted"/>
<gene>
    <name evidence="1" type="ORF">ENQ87_03260</name>
</gene>
<organism evidence="1">
    <name type="scientific">Geobacter metallireducens</name>
    <dbReference type="NCBI Taxonomy" id="28232"/>
    <lineage>
        <taxon>Bacteria</taxon>
        <taxon>Pseudomonadati</taxon>
        <taxon>Thermodesulfobacteriota</taxon>
        <taxon>Desulfuromonadia</taxon>
        <taxon>Geobacterales</taxon>
        <taxon>Geobacteraceae</taxon>
        <taxon>Geobacter</taxon>
    </lineage>
</organism>
<comment type="caution">
    <text evidence="1">The sequence shown here is derived from an EMBL/GenBank/DDBJ whole genome shotgun (WGS) entry which is preliminary data.</text>
</comment>
<protein>
    <recommendedName>
        <fullName evidence="2">4-vinyl reductase 4VR domain-containing protein</fullName>
    </recommendedName>
</protein>
<evidence type="ECO:0008006" key="2">
    <source>
        <dbReference type="Google" id="ProtNLM"/>
    </source>
</evidence>
<sequence>MSSATTEQVTLEDHVNAATEVAFLLDIFAATVDNIMGGATASVGRIAGREMARKLPVHLTNPTLDEVVAVLNSRMQAGYQFRLEGEGTERSLLFGHCVLREVCAQRGLQMGTALCRLFHAYLDGILNELICRPVKSEIVSWGDQCRLNLRTQ</sequence>
<evidence type="ECO:0000313" key="1">
    <source>
        <dbReference type="EMBL" id="HEN41386.1"/>
    </source>
</evidence>
<dbReference type="AlphaFoldDB" id="A0A831TXD9"/>
<reference evidence="1" key="1">
    <citation type="journal article" date="2020" name="mSystems">
        <title>Genome- and Community-Level Interaction Insights into Carbon Utilization and Element Cycling Functions of Hydrothermarchaeota in Hydrothermal Sediment.</title>
        <authorList>
            <person name="Zhou Z."/>
            <person name="Liu Y."/>
            <person name="Xu W."/>
            <person name="Pan J."/>
            <person name="Luo Z.H."/>
            <person name="Li M."/>
        </authorList>
    </citation>
    <scope>NUCLEOTIDE SEQUENCE [LARGE SCALE GENOMIC DNA]</scope>
    <source>
        <strain evidence="1">SpSt-349</strain>
    </source>
</reference>